<dbReference type="GO" id="GO:0006487">
    <property type="term" value="P:protein N-linked glycosylation"/>
    <property type="evidence" value="ECO:0007669"/>
    <property type="project" value="TreeGrafter"/>
</dbReference>
<dbReference type="PANTHER" id="PTHR10937:SF0">
    <property type="entry name" value="GLUTAMINE--FRUCTOSE-6-PHOSPHATE TRANSAMINASE (ISOMERIZING)"/>
    <property type="match status" value="1"/>
</dbReference>
<dbReference type="GO" id="GO:0004360">
    <property type="term" value="F:glutamine-fructose-6-phosphate transaminase (isomerizing) activity"/>
    <property type="evidence" value="ECO:0007669"/>
    <property type="project" value="UniProtKB-EC"/>
</dbReference>
<evidence type="ECO:0000256" key="4">
    <source>
        <dbReference type="ARBA" id="ARBA00022576"/>
    </source>
</evidence>
<feature type="domain" description="Glutamine amidotransferase type-2" evidence="7">
    <location>
        <begin position="2"/>
        <end position="142"/>
    </location>
</feature>
<sequence>MCGLVGYVGQGNVLEVLLHGLEKLEYRGYDSAGIFVVDAENQGHVFKEKGRIADLRAIVDRQVDAHTGIGHTRWATHGVPSAENAHPHQSADGRFTLVHNGVIENFKEIKDEYLQGVNFVSQTDTEIVVQLIEKIAAEENLD</sequence>
<evidence type="ECO:0000256" key="3">
    <source>
        <dbReference type="ARBA" id="ARBA00016090"/>
    </source>
</evidence>
<keyword evidence="5 8" id="KW-0808">Transferase</keyword>
<evidence type="ECO:0000256" key="6">
    <source>
        <dbReference type="ARBA" id="ARBA00022962"/>
    </source>
</evidence>
<name>A0A847D3U2_9LACT</name>
<keyword evidence="4 8" id="KW-0032">Aminotransferase</keyword>
<protein>
    <recommendedName>
        <fullName evidence="3">Glutamine--fructose-6-phosphate aminotransferase [isomerizing]</fullName>
        <ecNumber evidence="2">2.6.1.16</ecNumber>
    </recommendedName>
</protein>
<dbReference type="Gene3D" id="3.60.20.10">
    <property type="entry name" value="Glutamine Phosphoribosylpyrophosphate, subunit 1, domain 1"/>
    <property type="match status" value="1"/>
</dbReference>
<dbReference type="InterPro" id="IPR017932">
    <property type="entry name" value="GATase_2_dom"/>
</dbReference>
<organism evidence="8 9">
    <name type="scientific">Trichococcus flocculiformis</name>
    <dbReference type="NCBI Taxonomy" id="82803"/>
    <lineage>
        <taxon>Bacteria</taxon>
        <taxon>Bacillati</taxon>
        <taxon>Bacillota</taxon>
        <taxon>Bacilli</taxon>
        <taxon>Lactobacillales</taxon>
        <taxon>Carnobacteriaceae</taxon>
        <taxon>Trichococcus</taxon>
    </lineage>
</organism>
<comment type="caution">
    <text evidence="8">The sequence shown here is derived from an EMBL/GenBank/DDBJ whole genome shotgun (WGS) entry which is preliminary data.</text>
</comment>
<evidence type="ECO:0000256" key="1">
    <source>
        <dbReference type="ARBA" id="ARBA00001031"/>
    </source>
</evidence>
<comment type="catalytic activity">
    <reaction evidence="1">
        <text>D-fructose 6-phosphate + L-glutamine = D-glucosamine 6-phosphate + L-glutamate</text>
        <dbReference type="Rhea" id="RHEA:13237"/>
        <dbReference type="ChEBI" id="CHEBI:29985"/>
        <dbReference type="ChEBI" id="CHEBI:58359"/>
        <dbReference type="ChEBI" id="CHEBI:58725"/>
        <dbReference type="ChEBI" id="CHEBI:61527"/>
        <dbReference type="EC" id="2.6.1.16"/>
    </reaction>
</comment>
<feature type="non-terminal residue" evidence="8">
    <location>
        <position position="142"/>
    </location>
</feature>
<dbReference type="PROSITE" id="PS51278">
    <property type="entry name" value="GATASE_TYPE_2"/>
    <property type="match status" value="1"/>
</dbReference>
<evidence type="ECO:0000256" key="2">
    <source>
        <dbReference type="ARBA" id="ARBA00012916"/>
    </source>
</evidence>
<gene>
    <name evidence="8" type="ORF">GX662_02395</name>
</gene>
<proteinExistence type="predicted"/>
<dbReference type="GO" id="GO:0005829">
    <property type="term" value="C:cytosol"/>
    <property type="evidence" value="ECO:0007669"/>
    <property type="project" value="TreeGrafter"/>
</dbReference>
<dbReference type="EMBL" id="JAAZCD010000051">
    <property type="protein sequence ID" value="NLD31097.1"/>
    <property type="molecule type" value="Genomic_DNA"/>
</dbReference>
<dbReference type="SUPFAM" id="SSF56235">
    <property type="entry name" value="N-terminal nucleophile aminohydrolases (Ntn hydrolases)"/>
    <property type="match status" value="1"/>
</dbReference>
<dbReference type="InterPro" id="IPR029055">
    <property type="entry name" value="Ntn_hydrolases_N"/>
</dbReference>
<dbReference type="Pfam" id="PF13522">
    <property type="entry name" value="GATase_6"/>
    <property type="match status" value="1"/>
</dbReference>
<dbReference type="GO" id="GO:0006047">
    <property type="term" value="P:UDP-N-acetylglucosamine metabolic process"/>
    <property type="evidence" value="ECO:0007669"/>
    <property type="project" value="TreeGrafter"/>
</dbReference>
<reference evidence="8 9" key="1">
    <citation type="journal article" date="2020" name="Biotechnol. Biofuels">
        <title>New insights from the biogas microbiome by comprehensive genome-resolved metagenomics of nearly 1600 species originating from multiple anaerobic digesters.</title>
        <authorList>
            <person name="Campanaro S."/>
            <person name="Treu L."/>
            <person name="Rodriguez-R L.M."/>
            <person name="Kovalovszki A."/>
            <person name="Ziels R.M."/>
            <person name="Maus I."/>
            <person name="Zhu X."/>
            <person name="Kougias P.G."/>
            <person name="Basile A."/>
            <person name="Luo G."/>
            <person name="Schluter A."/>
            <person name="Konstantinidis K.T."/>
            <person name="Angelidaki I."/>
        </authorList>
    </citation>
    <scope>NUCLEOTIDE SEQUENCE [LARGE SCALE GENOMIC DNA]</scope>
    <source>
        <strain evidence="8">AS07pgkLD_105</strain>
    </source>
</reference>
<dbReference type="Proteomes" id="UP000589373">
    <property type="component" value="Unassembled WGS sequence"/>
</dbReference>
<evidence type="ECO:0000313" key="9">
    <source>
        <dbReference type="Proteomes" id="UP000589373"/>
    </source>
</evidence>
<evidence type="ECO:0000313" key="8">
    <source>
        <dbReference type="EMBL" id="NLD31097.1"/>
    </source>
</evidence>
<evidence type="ECO:0000259" key="7">
    <source>
        <dbReference type="PROSITE" id="PS51278"/>
    </source>
</evidence>
<dbReference type="PANTHER" id="PTHR10937">
    <property type="entry name" value="GLUCOSAMINE--FRUCTOSE-6-PHOSPHATE AMINOTRANSFERASE, ISOMERIZING"/>
    <property type="match status" value="1"/>
</dbReference>
<dbReference type="GO" id="GO:0006002">
    <property type="term" value="P:fructose 6-phosphate metabolic process"/>
    <property type="evidence" value="ECO:0007669"/>
    <property type="project" value="TreeGrafter"/>
</dbReference>
<dbReference type="RefSeq" id="WP_276641790.1">
    <property type="nucleotide sequence ID" value="NZ_JAAZCD010000051.1"/>
</dbReference>
<keyword evidence="6" id="KW-0315">Glutamine amidotransferase</keyword>
<dbReference type="AlphaFoldDB" id="A0A847D3U2"/>
<accession>A0A847D3U2</accession>
<dbReference type="EC" id="2.6.1.16" evidence="2"/>
<evidence type="ECO:0000256" key="5">
    <source>
        <dbReference type="ARBA" id="ARBA00022679"/>
    </source>
</evidence>